<reference evidence="1 2" key="1">
    <citation type="journal article" date="2021" name="BMC Biol.">
        <title>Horizontally acquired antibacterial genes associated with adaptive radiation of ladybird beetles.</title>
        <authorList>
            <person name="Li H.S."/>
            <person name="Tang X.F."/>
            <person name="Huang Y.H."/>
            <person name="Xu Z.Y."/>
            <person name="Chen M.L."/>
            <person name="Du X.Y."/>
            <person name="Qiu B.Y."/>
            <person name="Chen P.T."/>
            <person name="Zhang W."/>
            <person name="Slipinski A."/>
            <person name="Escalona H.E."/>
            <person name="Waterhouse R.M."/>
            <person name="Zwick A."/>
            <person name="Pang H."/>
        </authorList>
    </citation>
    <scope>NUCLEOTIDE SEQUENCE [LARGE SCALE GENOMIC DNA]</scope>
    <source>
        <strain evidence="1">SYSU2018</strain>
    </source>
</reference>
<evidence type="ECO:0000313" key="1">
    <source>
        <dbReference type="EMBL" id="KAL3281670.1"/>
    </source>
</evidence>
<gene>
    <name evidence="1" type="ORF">HHI36_004876</name>
</gene>
<sequence length="63" mass="7444">MMNGILDEDRRKRLRMLEERIHDPRGIGNIDSLLDTVQALYADCDHPSVKKIKNIEMYINRCE</sequence>
<dbReference type="EMBL" id="JABFTP020000144">
    <property type="protein sequence ID" value="KAL3281670.1"/>
    <property type="molecule type" value="Genomic_DNA"/>
</dbReference>
<keyword evidence="2" id="KW-1185">Reference proteome</keyword>
<dbReference type="AlphaFoldDB" id="A0ABD2NSM9"/>
<dbReference type="Gene3D" id="3.30.200.20">
    <property type="entry name" value="Phosphorylase Kinase, domain 1"/>
    <property type="match status" value="1"/>
</dbReference>
<evidence type="ECO:0000313" key="2">
    <source>
        <dbReference type="Proteomes" id="UP001516400"/>
    </source>
</evidence>
<comment type="caution">
    <text evidence="1">The sequence shown here is derived from an EMBL/GenBank/DDBJ whole genome shotgun (WGS) entry which is preliminary data.</text>
</comment>
<proteinExistence type="predicted"/>
<name>A0ABD2NSM9_9CUCU</name>
<dbReference type="Proteomes" id="UP001516400">
    <property type="component" value="Unassembled WGS sequence"/>
</dbReference>
<protein>
    <submittedName>
        <fullName evidence="1">Uncharacterized protein</fullName>
    </submittedName>
</protein>
<organism evidence="1 2">
    <name type="scientific">Cryptolaemus montrouzieri</name>
    <dbReference type="NCBI Taxonomy" id="559131"/>
    <lineage>
        <taxon>Eukaryota</taxon>
        <taxon>Metazoa</taxon>
        <taxon>Ecdysozoa</taxon>
        <taxon>Arthropoda</taxon>
        <taxon>Hexapoda</taxon>
        <taxon>Insecta</taxon>
        <taxon>Pterygota</taxon>
        <taxon>Neoptera</taxon>
        <taxon>Endopterygota</taxon>
        <taxon>Coleoptera</taxon>
        <taxon>Polyphaga</taxon>
        <taxon>Cucujiformia</taxon>
        <taxon>Coccinelloidea</taxon>
        <taxon>Coccinellidae</taxon>
        <taxon>Scymninae</taxon>
        <taxon>Scymnini</taxon>
        <taxon>Cryptolaemus</taxon>
    </lineage>
</organism>
<accession>A0ABD2NSM9</accession>